<dbReference type="Gene3D" id="3.40.50.720">
    <property type="entry name" value="NAD(P)-binding Rossmann-like Domain"/>
    <property type="match status" value="1"/>
</dbReference>
<dbReference type="InterPro" id="IPR002347">
    <property type="entry name" value="SDR_fam"/>
</dbReference>
<dbReference type="Pfam" id="PF13561">
    <property type="entry name" value="adh_short_C2"/>
    <property type="match status" value="1"/>
</dbReference>
<accession>A0A9W9Q4P9</accession>
<dbReference type="InterPro" id="IPR036291">
    <property type="entry name" value="NAD(P)-bd_dom_sf"/>
</dbReference>
<name>A0A9W9Q4P9_9EURO</name>
<reference evidence="1" key="1">
    <citation type="submission" date="2022-12" db="EMBL/GenBank/DDBJ databases">
        <authorList>
            <person name="Petersen C."/>
        </authorList>
    </citation>
    <scope>NUCLEOTIDE SEQUENCE</scope>
    <source>
        <strain evidence="1">IBT 21472</strain>
    </source>
</reference>
<reference evidence="1" key="2">
    <citation type="journal article" date="2023" name="IMA Fungus">
        <title>Comparative genomic study of the Penicillium genus elucidates a diverse pangenome and 15 lateral gene transfer events.</title>
        <authorList>
            <person name="Petersen C."/>
            <person name="Sorensen T."/>
            <person name="Nielsen M.R."/>
            <person name="Sondergaard T.E."/>
            <person name="Sorensen J.L."/>
            <person name="Fitzpatrick D.A."/>
            <person name="Frisvad J.C."/>
            <person name="Nielsen K.L."/>
        </authorList>
    </citation>
    <scope>NUCLEOTIDE SEQUENCE</scope>
    <source>
        <strain evidence="1">IBT 21472</strain>
    </source>
</reference>
<sequence length="66" mass="6974">MFGKVSPAIGHRLAFYISSKHKAFDQTATGRPTTVEEIADAIVFLASPMGSFMYGTGLTVDGGYSA</sequence>
<organism evidence="1 2">
    <name type="scientific">Penicillium atrosanguineum</name>
    <dbReference type="NCBI Taxonomy" id="1132637"/>
    <lineage>
        <taxon>Eukaryota</taxon>
        <taxon>Fungi</taxon>
        <taxon>Dikarya</taxon>
        <taxon>Ascomycota</taxon>
        <taxon>Pezizomycotina</taxon>
        <taxon>Eurotiomycetes</taxon>
        <taxon>Eurotiomycetidae</taxon>
        <taxon>Eurotiales</taxon>
        <taxon>Aspergillaceae</taxon>
        <taxon>Penicillium</taxon>
    </lineage>
</organism>
<proteinExistence type="predicted"/>
<gene>
    <name evidence="1" type="ORF">N7476_003153</name>
</gene>
<evidence type="ECO:0000313" key="2">
    <source>
        <dbReference type="Proteomes" id="UP001147746"/>
    </source>
</evidence>
<dbReference type="EMBL" id="JAPZBO010000002">
    <property type="protein sequence ID" value="KAJ5324553.1"/>
    <property type="molecule type" value="Genomic_DNA"/>
</dbReference>
<keyword evidence="2" id="KW-1185">Reference proteome</keyword>
<evidence type="ECO:0000313" key="1">
    <source>
        <dbReference type="EMBL" id="KAJ5324553.1"/>
    </source>
</evidence>
<dbReference type="Proteomes" id="UP001147746">
    <property type="component" value="Unassembled WGS sequence"/>
</dbReference>
<dbReference type="SUPFAM" id="SSF51735">
    <property type="entry name" value="NAD(P)-binding Rossmann-fold domains"/>
    <property type="match status" value="1"/>
</dbReference>
<dbReference type="AlphaFoldDB" id="A0A9W9Q4P9"/>
<comment type="caution">
    <text evidence="1">The sequence shown here is derived from an EMBL/GenBank/DDBJ whole genome shotgun (WGS) entry which is preliminary data.</text>
</comment>
<protein>
    <submittedName>
        <fullName evidence="1">Uncharacterized protein</fullName>
    </submittedName>
</protein>